<feature type="compositionally biased region" description="Basic and acidic residues" evidence="1">
    <location>
        <begin position="421"/>
        <end position="430"/>
    </location>
</feature>
<feature type="region of interest" description="Disordered" evidence="1">
    <location>
        <begin position="713"/>
        <end position="732"/>
    </location>
</feature>
<keyword evidence="4" id="KW-1185">Reference proteome</keyword>
<feature type="compositionally biased region" description="Polar residues" evidence="1">
    <location>
        <begin position="614"/>
        <end position="623"/>
    </location>
</feature>
<dbReference type="EMBL" id="LN890965">
    <property type="protein sequence ID" value="CUS13936.1"/>
    <property type="molecule type" value="Genomic_DNA"/>
</dbReference>
<keyword evidence="2" id="KW-0472">Membrane</keyword>
<feature type="compositionally biased region" description="Low complexity" evidence="1">
    <location>
        <begin position="258"/>
        <end position="277"/>
    </location>
</feature>
<dbReference type="Proteomes" id="UP001412239">
    <property type="component" value="Unassembled WGS sequence"/>
</dbReference>
<feature type="compositionally biased region" description="Polar residues" evidence="1">
    <location>
        <begin position="478"/>
        <end position="489"/>
    </location>
</feature>
<reference evidence="3" key="1">
    <citation type="submission" date="2015-10" db="EMBL/GenBank/DDBJ databases">
        <authorList>
            <person name="Regsiter A."/>
            <person name="william w."/>
        </authorList>
    </citation>
    <scope>NUCLEOTIDE SEQUENCE</scope>
    <source>
        <strain evidence="3">Montdore</strain>
    </source>
</reference>
<feature type="compositionally biased region" description="Polar residues" evidence="1">
    <location>
        <begin position="515"/>
        <end position="530"/>
    </location>
</feature>
<feature type="region of interest" description="Disordered" evidence="1">
    <location>
        <begin position="421"/>
        <end position="539"/>
    </location>
</feature>
<organism evidence="3 4">
    <name type="scientific">Tuber aestivum</name>
    <name type="common">summer truffle</name>
    <dbReference type="NCBI Taxonomy" id="59557"/>
    <lineage>
        <taxon>Eukaryota</taxon>
        <taxon>Fungi</taxon>
        <taxon>Dikarya</taxon>
        <taxon>Ascomycota</taxon>
        <taxon>Pezizomycotina</taxon>
        <taxon>Pezizomycetes</taxon>
        <taxon>Pezizales</taxon>
        <taxon>Tuberaceae</taxon>
        <taxon>Tuber</taxon>
    </lineage>
</organism>
<evidence type="ECO:0000313" key="3">
    <source>
        <dbReference type="EMBL" id="CUS13936.1"/>
    </source>
</evidence>
<sequence>MSVPVPERPLGHHCSAIFNETLYTYSATAFQSLRLARDEKWQVLPSGIGTSGAQCVHAHRNTPQEALYVIGGTTSDPSAVPEAGFGGVQRWSFIGKRWETIALPVPVAFNLTNHGATYLETSQQLIIFSGTRWPDTSTPSANTYLIKTSAPFEITSIPAADPLLAPLVLPWEKGGALVVGGDRANTNLKVFEIDGGWRNLGVRLEKGLPTRGRAAVSLMDGDDGSRVLLVFDMTTAPTTVTFTKVKEPTGGKRRRQESSAQTQTSSAPAPSTTSLTQENWPAYNGSLAPGSTRDGFSLAHNGDMVVISGGGDAGDPVVVFNARANTWVNTTELFTGQSFITGSGSISSPTVTPLDRPTSEVSPTVTPTPTKSTVVAPPGGGGAKLSTIQLLFIILGSILGAVLVLAISLFILKRRKRQEAHRQAGHERRASGATRLSFQDRGTSFMQETDGPLPSPRRGILNRSNSNSWAHVEKQALRPSSSSSTQALTGGSGPTVHAVGGIGIVGSGKIPPQPLSANNSTTMNRNLSSSGKDRARGSGWSDWFSGTSVPTNLVALPQRSYSTARSSAYTDATTATTNYSPPHGLHTNPYLHNSGSGVVAGGLGVPGASLSPPRSQYNLQRSPSKGLVLQDPGVGVGFARREDQRSHPDDASVYSTASSLSSRIPDSINDERMVNSVWTPMGGGRDEWGYGGGESLQQQQRAVTSSVYPESLMVSDESGGSAGPDLGTGRSVDNLSWLNLRQS</sequence>
<keyword evidence="2" id="KW-0812">Transmembrane</keyword>
<feature type="region of interest" description="Disordered" evidence="1">
    <location>
        <begin position="242"/>
        <end position="287"/>
    </location>
</feature>
<gene>
    <name evidence="3" type="ORF">GSTUAT00001973001</name>
</gene>
<dbReference type="SUPFAM" id="SSF50965">
    <property type="entry name" value="Galactose oxidase, central domain"/>
    <property type="match status" value="1"/>
</dbReference>
<feature type="compositionally biased region" description="Polar residues" evidence="1">
    <location>
        <begin position="434"/>
        <end position="447"/>
    </location>
</feature>
<evidence type="ECO:0008006" key="5">
    <source>
        <dbReference type="Google" id="ProtNLM"/>
    </source>
</evidence>
<evidence type="ECO:0000256" key="1">
    <source>
        <dbReference type="SAM" id="MobiDB-lite"/>
    </source>
</evidence>
<evidence type="ECO:0000256" key="2">
    <source>
        <dbReference type="SAM" id="Phobius"/>
    </source>
</evidence>
<dbReference type="InterPro" id="IPR015915">
    <property type="entry name" value="Kelch-typ_b-propeller"/>
</dbReference>
<dbReference type="InterPro" id="IPR011043">
    <property type="entry name" value="Gal_Oxase/kelch_b-propeller"/>
</dbReference>
<accession>A0A292Q2A3</accession>
<feature type="region of interest" description="Disordered" evidence="1">
    <location>
        <begin position="606"/>
        <end position="630"/>
    </location>
</feature>
<dbReference type="SUPFAM" id="SSF117281">
    <property type="entry name" value="Kelch motif"/>
    <property type="match status" value="1"/>
</dbReference>
<feature type="region of interest" description="Disordered" evidence="1">
    <location>
        <begin position="346"/>
        <end position="375"/>
    </location>
</feature>
<feature type="transmembrane region" description="Helical" evidence="2">
    <location>
        <begin position="390"/>
        <end position="412"/>
    </location>
</feature>
<feature type="compositionally biased region" description="Low complexity" evidence="1">
    <location>
        <begin position="359"/>
        <end position="375"/>
    </location>
</feature>
<protein>
    <recommendedName>
        <fullName evidence="5">Pre-mRNA splicing factor CLF1</fullName>
    </recommendedName>
</protein>
<dbReference type="AlphaFoldDB" id="A0A292Q2A3"/>
<name>A0A292Q2A3_9PEZI</name>
<evidence type="ECO:0000313" key="4">
    <source>
        <dbReference type="Proteomes" id="UP001412239"/>
    </source>
</evidence>
<proteinExistence type="predicted"/>
<keyword evidence="2" id="KW-1133">Transmembrane helix</keyword>